<keyword evidence="2" id="KW-0677">Repeat</keyword>
<evidence type="ECO:0000256" key="1">
    <source>
        <dbReference type="ARBA" id="ARBA00022574"/>
    </source>
</evidence>
<dbReference type="Gene3D" id="1.10.510.10">
    <property type="entry name" value="Transferase(Phosphotransferase) domain 1"/>
    <property type="match status" value="1"/>
</dbReference>
<keyword evidence="1 5" id="KW-0853">WD repeat</keyword>
<dbReference type="Gene3D" id="1.25.40.10">
    <property type="entry name" value="Tetratricopeptide repeat domain"/>
    <property type="match status" value="1"/>
</dbReference>
<dbReference type="PANTHER" id="PTHR19848:SF8">
    <property type="entry name" value="F-BOX AND WD REPEAT DOMAIN CONTAINING 7"/>
    <property type="match status" value="1"/>
</dbReference>
<dbReference type="SMART" id="SM00220">
    <property type="entry name" value="S_TKc"/>
    <property type="match status" value="1"/>
</dbReference>
<dbReference type="SUPFAM" id="SSF56112">
    <property type="entry name" value="Protein kinase-like (PK-like)"/>
    <property type="match status" value="1"/>
</dbReference>
<evidence type="ECO:0000256" key="2">
    <source>
        <dbReference type="ARBA" id="ARBA00022737"/>
    </source>
</evidence>
<dbReference type="PROSITE" id="PS00108">
    <property type="entry name" value="PROTEIN_KINASE_ST"/>
    <property type="match status" value="1"/>
</dbReference>
<dbReference type="InterPro" id="IPR019775">
    <property type="entry name" value="WD40_repeat_CS"/>
</dbReference>
<evidence type="ECO:0000313" key="9">
    <source>
        <dbReference type="Proteomes" id="UP001500016"/>
    </source>
</evidence>
<keyword evidence="9" id="KW-1185">Reference proteome</keyword>
<feature type="repeat" description="WD" evidence="5">
    <location>
        <begin position="546"/>
        <end position="587"/>
    </location>
</feature>
<feature type="domain" description="Protein kinase" evidence="7">
    <location>
        <begin position="24"/>
        <end position="322"/>
    </location>
</feature>
<keyword evidence="3 6" id="KW-0547">Nucleotide-binding</keyword>
<evidence type="ECO:0000256" key="5">
    <source>
        <dbReference type="PROSITE-ProRule" id="PRU00221"/>
    </source>
</evidence>
<accession>A0ABN2VRF5</accession>
<dbReference type="SMART" id="SM00320">
    <property type="entry name" value="WD40"/>
    <property type="match status" value="10"/>
</dbReference>
<dbReference type="PROSITE" id="PS00678">
    <property type="entry name" value="WD_REPEATS_1"/>
    <property type="match status" value="2"/>
</dbReference>
<dbReference type="Proteomes" id="UP001500016">
    <property type="component" value="Unassembled WGS sequence"/>
</dbReference>
<dbReference type="InterPro" id="IPR001680">
    <property type="entry name" value="WD40_rpt"/>
</dbReference>
<dbReference type="PANTHER" id="PTHR19848">
    <property type="entry name" value="WD40 REPEAT PROTEIN"/>
    <property type="match status" value="1"/>
</dbReference>
<keyword evidence="4 6" id="KW-0067">ATP-binding</keyword>
<dbReference type="Gene3D" id="2.130.10.10">
    <property type="entry name" value="YVTN repeat-like/Quinoprotein amine dehydrogenase"/>
    <property type="match status" value="4"/>
</dbReference>
<name>A0ABN2VRF5_9ACTN</name>
<dbReference type="CDD" id="cd00200">
    <property type="entry name" value="WD40"/>
    <property type="match status" value="1"/>
</dbReference>
<feature type="repeat" description="WD" evidence="5">
    <location>
        <begin position="1034"/>
        <end position="1060"/>
    </location>
</feature>
<dbReference type="InterPro" id="IPR000719">
    <property type="entry name" value="Prot_kinase_dom"/>
</dbReference>
<dbReference type="PROSITE" id="PS50294">
    <property type="entry name" value="WD_REPEATS_REGION"/>
    <property type="match status" value="4"/>
</dbReference>
<dbReference type="PROSITE" id="PS50011">
    <property type="entry name" value="PROTEIN_KINASE_DOM"/>
    <property type="match status" value="1"/>
</dbReference>
<dbReference type="PROSITE" id="PS00107">
    <property type="entry name" value="PROTEIN_KINASE_ATP"/>
    <property type="match status" value="1"/>
</dbReference>
<organism evidence="8 9">
    <name type="scientific">Streptomyces albiaxialis</name>
    <dbReference type="NCBI Taxonomy" id="329523"/>
    <lineage>
        <taxon>Bacteria</taxon>
        <taxon>Bacillati</taxon>
        <taxon>Actinomycetota</taxon>
        <taxon>Actinomycetes</taxon>
        <taxon>Kitasatosporales</taxon>
        <taxon>Streptomycetaceae</taxon>
        <taxon>Streptomyces</taxon>
    </lineage>
</organism>
<feature type="repeat" description="WD" evidence="5">
    <location>
        <begin position="671"/>
        <end position="712"/>
    </location>
</feature>
<dbReference type="InterPro" id="IPR020472">
    <property type="entry name" value="WD40_PAC1"/>
</dbReference>
<gene>
    <name evidence="8" type="ORF">GCM10009801_20620</name>
</gene>
<evidence type="ECO:0000256" key="4">
    <source>
        <dbReference type="ARBA" id="ARBA00022840"/>
    </source>
</evidence>
<feature type="repeat" description="WD" evidence="5">
    <location>
        <begin position="759"/>
        <end position="792"/>
    </location>
</feature>
<dbReference type="InterPro" id="IPR036322">
    <property type="entry name" value="WD40_repeat_dom_sf"/>
</dbReference>
<dbReference type="CDD" id="cd14014">
    <property type="entry name" value="STKc_PknB_like"/>
    <property type="match status" value="1"/>
</dbReference>
<dbReference type="Pfam" id="PF00400">
    <property type="entry name" value="WD40"/>
    <property type="match status" value="5"/>
</dbReference>
<dbReference type="InterPro" id="IPR011990">
    <property type="entry name" value="TPR-like_helical_dom_sf"/>
</dbReference>
<reference evidence="8 9" key="1">
    <citation type="journal article" date="2019" name="Int. J. Syst. Evol. Microbiol.">
        <title>The Global Catalogue of Microorganisms (GCM) 10K type strain sequencing project: providing services to taxonomists for standard genome sequencing and annotation.</title>
        <authorList>
            <consortium name="The Broad Institute Genomics Platform"/>
            <consortium name="The Broad Institute Genome Sequencing Center for Infectious Disease"/>
            <person name="Wu L."/>
            <person name="Ma J."/>
        </authorList>
    </citation>
    <scope>NUCLEOTIDE SEQUENCE [LARGE SCALE GENOMIC DNA]</scope>
    <source>
        <strain evidence="8 9">JCM 15478</strain>
    </source>
</reference>
<dbReference type="PRINTS" id="PR00320">
    <property type="entry name" value="GPROTEINBRPT"/>
</dbReference>
<dbReference type="Pfam" id="PF00069">
    <property type="entry name" value="Pkinase"/>
    <property type="match status" value="1"/>
</dbReference>
<comment type="caution">
    <text evidence="8">The sequence shown here is derived from an EMBL/GenBank/DDBJ whole genome shotgun (WGS) entry which is preliminary data.</text>
</comment>
<dbReference type="EMBL" id="BAAAPE010000005">
    <property type="protein sequence ID" value="GAA2070125.1"/>
    <property type="molecule type" value="Genomic_DNA"/>
</dbReference>
<dbReference type="SUPFAM" id="SSF50978">
    <property type="entry name" value="WD40 repeat-like"/>
    <property type="match status" value="2"/>
</dbReference>
<feature type="repeat" description="WD" evidence="5">
    <location>
        <begin position="504"/>
        <end position="545"/>
    </location>
</feature>
<evidence type="ECO:0000256" key="6">
    <source>
        <dbReference type="PROSITE-ProRule" id="PRU10141"/>
    </source>
</evidence>
<feature type="binding site" evidence="6">
    <location>
        <position position="53"/>
    </location>
    <ligand>
        <name>ATP</name>
        <dbReference type="ChEBI" id="CHEBI:30616"/>
    </ligand>
</feature>
<dbReference type="SUPFAM" id="SSF48452">
    <property type="entry name" value="TPR-like"/>
    <property type="match status" value="1"/>
</dbReference>
<dbReference type="InterPro" id="IPR015943">
    <property type="entry name" value="WD40/YVTN_repeat-like_dom_sf"/>
</dbReference>
<evidence type="ECO:0000313" key="8">
    <source>
        <dbReference type="EMBL" id="GAA2070125.1"/>
    </source>
</evidence>
<dbReference type="PROSITE" id="PS50082">
    <property type="entry name" value="WD_REPEATS_2"/>
    <property type="match status" value="7"/>
</dbReference>
<evidence type="ECO:0000259" key="7">
    <source>
        <dbReference type="PROSITE" id="PS50011"/>
    </source>
</evidence>
<feature type="repeat" description="WD" evidence="5">
    <location>
        <begin position="713"/>
        <end position="748"/>
    </location>
</feature>
<protein>
    <recommendedName>
        <fullName evidence="7">Protein kinase domain-containing protein</fullName>
    </recommendedName>
</protein>
<dbReference type="InterPro" id="IPR011009">
    <property type="entry name" value="Kinase-like_dom_sf"/>
</dbReference>
<sequence length="1182" mass="125903">MVSGGAADGTARRWLPGDRIDGRYEVTRLLGRGGMGTVHQVRHLGWGTDLAVKSPLPELFARTEEREAFVAEAERWVSLGLHPHICSCAYVRTLDGVPRIFAEYVAGGSLHDWILDGRLYEGEPDEVLARVLDVAVQIARGLEHAHGCGLVHQDVKTANVLVDTDGTVKVTDFGIARAFAETSGPGQEVSASAAGLSASGTSAYAPHGGLMTREYASPEQLAGEPLGRRTDIYSYAVCVLELFTGGRTWLTGSAAGEVLAGHLAGDPGATGGPGGLGGGAAPPRMPEGVAELLAACLEHDPRRRPGSSAEAAERLAEVHRQVTGRPYPRPAPVAADLRADELNNRALSLIDLGRAREADEAYAEAMGADPQHPEATYNSGLRMWRASGITDERLLAALDTVHANSADADADTGAEVAVPADPADGASSAAGADVPGRVRLALAEVHLERGDQEAAGELLDALARERPDDPDLGRTRAALDRERAAVRHRDSVREVRWGLGEARRPGHPDDETAVRLSADGRLAVTGSPDGAVRLWDTGEGRCVRVFEGHTGRVHSVDISPNGRYVVSAGRDDTVRLWDAASGTVSDVFGATVWSLRLSPREPVVVCSMPHSSEILVVDLQTGRPRRTIQDRERPGALDLSPDGRLVVAGGWAQSPSARVWDLTDGSLVRELDGEGGKVVASAFTADGRYLATAKWFGVSEVWDLGTGRCVRTLRDHDGPVTAVALSDDGRWLVTGGGPTDGAVRLWDLPPGKGRCVRTARGHEGAVSAVHLDPGAGFFLSAGQDDALRTWTMPGGHVATPRPSRPRRPGRVSRLAAEAEHLVDSAERALARGAHANALAALKRARALPGHERSARVRDAWRALGRALPRTGPRGHWAASSYDGFIPSTTEVHLSEDGTTAVECTFGKEVAVRDVRRGTVLRKLAGHTAEVLRVRLSPDGALALSAGRDGTVRLWRTGTGECLRVLRLDRTGREHHARDADWLRFTADGAHALVGDAARGIVRWDLDTGAHAPTGIGPGHLDTGHPVALDHLTGDGASLARAVPDGTVRVWDVASGRRLRTVRTEGYPGALCLSPDGRHLLTAHRGTLRLRNLASGNGVREFAPREDDVRVLRIGADNRYAVSGGLDLVCLWDLERGECVRVLDERNGAAWLEATPDLDFVLSAPDGKTAKPVTLWEVDWELC</sequence>
<proteinExistence type="predicted"/>
<feature type="repeat" description="WD" evidence="5">
    <location>
        <begin position="923"/>
        <end position="964"/>
    </location>
</feature>
<dbReference type="InterPro" id="IPR008271">
    <property type="entry name" value="Ser/Thr_kinase_AS"/>
</dbReference>
<evidence type="ECO:0000256" key="3">
    <source>
        <dbReference type="ARBA" id="ARBA00022741"/>
    </source>
</evidence>
<dbReference type="InterPro" id="IPR017441">
    <property type="entry name" value="Protein_kinase_ATP_BS"/>
</dbReference>